<keyword evidence="1" id="KW-0812">Transmembrane</keyword>
<gene>
    <name evidence="2" type="ORF">BT96DRAFT_385824</name>
</gene>
<reference evidence="2" key="1">
    <citation type="journal article" date="2019" name="Environ. Microbiol.">
        <title>Fungal ecological strategies reflected in gene transcription - a case study of two litter decomposers.</title>
        <authorList>
            <person name="Barbi F."/>
            <person name="Kohler A."/>
            <person name="Barry K."/>
            <person name="Baskaran P."/>
            <person name="Daum C."/>
            <person name="Fauchery L."/>
            <person name="Ihrmark K."/>
            <person name="Kuo A."/>
            <person name="LaButti K."/>
            <person name="Lipzen A."/>
            <person name="Morin E."/>
            <person name="Grigoriev I.V."/>
            <person name="Henrissat B."/>
            <person name="Lindahl B."/>
            <person name="Martin F."/>
        </authorList>
    </citation>
    <scope>NUCLEOTIDE SEQUENCE</scope>
    <source>
        <strain evidence="2">JB14</strain>
    </source>
</reference>
<sequence length="59" mass="6428">MQAIIVVAYFIDIVSSWSSMETIEVLAHYSSSLMISPIIASMIFIGILSAGKVNTSDFQ</sequence>
<dbReference type="AlphaFoldDB" id="A0A6A4I8C1"/>
<proteinExistence type="predicted"/>
<keyword evidence="1" id="KW-0472">Membrane</keyword>
<feature type="transmembrane region" description="Helical" evidence="1">
    <location>
        <begin position="26"/>
        <end position="50"/>
    </location>
</feature>
<dbReference type="Proteomes" id="UP000799118">
    <property type="component" value="Unassembled WGS sequence"/>
</dbReference>
<organism evidence="2 3">
    <name type="scientific">Gymnopus androsaceus JB14</name>
    <dbReference type="NCBI Taxonomy" id="1447944"/>
    <lineage>
        <taxon>Eukaryota</taxon>
        <taxon>Fungi</taxon>
        <taxon>Dikarya</taxon>
        <taxon>Basidiomycota</taxon>
        <taxon>Agaricomycotina</taxon>
        <taxon>Agaricomycetes</taxon>
        <taxon>Agaricomycetidae</taxon>
        <taxon>Agaricales</taxon>
        <taxon>Marasmiineae</taxon>
        <taxon>Omphalotaceae</taxon>
        <taxon>Gymnopus</taxon>
    </lineage>
</organism>
<name>A0A6A4I8C1_9AGAR</name>
<protein>
    <submittedName>
        <fullName evidence="2">Uncharacterized protein</fullName>
    </submittedName>
</protein>
<keyword evidence="1" id="KW-1133">Transmembrane helix</keyword>
<evidence type="ECO:0000313" key="3">
    <source>
        <dbReference type="Proteomes" id="UP000799118"/>
    </source>
</evidence>
<evidence type="ECO:0000313" key="2">
    <source>
        <dbReference type="EMBL" id="KAE9404955.1"/>
    </source>
</evidence>
<evidence type="ECO:0000256" key="1">
    <source>
        <dbReference type="SAM" id="Phobius"/>
    </source>
</evidence>
<dbReference type="EMBL" id="ML769412">
    <property type="protein sequence ID" value="KAE9404955.1"/>
    <property type="molecule type" value="Genomic_DNA"/>
</dbReference>
<keyword evidence="3" id="KW-1185">Reference proteome</keyword>
<accession>A0A6A4I8C1</accession>